<keyword evidence="1 4" id="KW-0145">Chemotaxis</keyword>
<protein>
    <recommendedName>
        <fullName evidence="4">Protein-glutamate methylesterase/protein-glutamine glutaminase</fullName>
        <ecNumber evidence="4">3.1.1.61</ecNumber>
        <ecNumber evidence="4">3.5.1.44</ecNumber>
    </recommendedName>
</protein>
<dbReference type="GO" id="GO:0006935">
    <property type="term" value="P:chemotaxis"/>
    <property type="evidence" value="ECO:0007669"/>
    <property type="project" value="UniProtKB-UniRule"/>
</dbReference>
<comment type="catalytic activity">
    <reaction evidence="4">
        <text>L-glutaminyl-[protein] + H2O = L-glutamyl-[protein] + NH4(+)</text>
        <dbReference type="Rhea" id="RHEA:16441"/>
        <dbReference type="Rhea" id="RHEA-COMP:10207"/>
        <dbReference type="Rhea" id="RHEA-COMP:10208"/>
        <dbReference type="ChEBI" id="CHEBI:15377"/>
        <dbReference type="ChEBI" id="CHEBI:28938"/>
        <dbReference type="ChEBI" id="CHEBI:29973"/>
        <dbReference type="ChEBI" id="CHEBI:30011"/>
        <dbReference type="EC" id="3.5.1.44"/>
    </reaction>
</comment>
<dbReference type="Proteomes" id="UP000229757">
    <property type="component" value="Chromosome"/>
</dbReference>
<dbReference type="Pfam" id="PF00072">
    <property type="entry name" value="Response_reg"/>
    <property type="match status" value="1"/>
</dbReference>
<keyword evidence="4 6" id="KW-0597">Phosphoprotein</keyword>
<feature type="active site" evidence="4 5">
    <location>
        <position position="282"/>
    </location>
</feature>
<dbReference type="EC" id="3.5.1.44" evidence="4"/>
<feature type="domain" description="Response regulatory" evidence="7">
    <location>
        <begin position="4"/>
        <end position="121"/>
    </location>
</feature>
<keyword evidence="2 4" id="KW-0378">Hydrolase</keyword>
<evidence type="ECO:0000256" key="4">
    <source>
        <dbReference type="HAMAP-Rule" id="MF_00099"/>
    </source>
</evidence>
<dbReference type="KEGG" id="rfo:REIFOR_02161"/>
<reference evidence="9 10" key="1">
    <citation type="journal article" date="2017" name="Environ. Microbiol.">
        <title>Genomic and physiological analyses of 'Reinekea forsetii' reveal a versatile opportunistic lifestyle during spring algae blooms.</title>
        <authorList>
            <person name="Avci B."/>
            <person name="Hahnke R.L."/>
            <person name="Chafee M."/>
            <person name="Fischer T."/>
            <person name="Gruber-Vodicka H."/>
            <person name="Tegetmeyer H.E."/>
            <person name="Harder J."/>
            <person name="Fuchs B.M."/>
            <person name="Amann R.I."/>
            <person name="Teeling H."/>
        </authorList>
    </citation>
    <scope>NUCLEOTIDE SEQUENCE [LARGE SCALE GENOMIC DNA]</scope>
    <source>
        <strain evidence="9 10">Hel1_31_D35</strain>
    </source>
</reference>
<comment type="subcellular location">
    <subcellularLocation>
        <location evidence="4">Cytoplasm</location>
    </subcellularLocation>
</comment>
<dbReference type="HAMAP" id="MF_00099">
    <property type="entry name" value="CheB_chemtxs"/>
    <property type="match status" value="1"/>
</dbReference>
<feature type="active site" evidence="4 5">
    <location>
        <position position="189"/>
    </location>
</feature>
<evidence type="ECO:0000313" key="10">
    <source>
        <dbReference type="Proteomes" id="UP000229757"/>
    </source>
</evidence>
<evidence type="ECO:0000256" key="3">
    <source>
        <dbReference type="ARBA" id="ARBA00048267"/>
    </source>
</evidence>
<comment type="catalytic activity">
    <reaction evidence="3 4">
        <text>[protein]-L-glutamate 5-O-methyl ester + H2O = L-glutamyl-[protein] + methanol + H(+)</text>
        <dbReference type="Rhea" id="RHEA:23236"/>
        <dbReference type="Rhea" id="RHEA-COMP:10208"/>
        <dbReference type="Rhea" id="RHEA-COMP:10311"/>
        <dbReference type="ChEBI" id="CHEBI:15377"/>
        <dbReference type="ChEBI" id="CHEBI:15378"/>
        <dbReference type="ChEBI" id="CHEBI:17790"/>
        <dbReference type="ChEBI" id="CHEBI:29973"/>
        <dbReference type="ChEBI" id="CHEBI:82795"/>
        <dbReference type="EC" id="3.1.1.61"/>
    </reaction>
</comment>
<dbReference type="PANTHER" id="PTHR42872:SF3">
    <property type="entry name" value="PROTEIN-GLUTAMATE METHYLESTERASE_PROTEIN-GLUTAMINE GLUTAMINASE 1"/>
    <property type="match status" value="1"/>
</dbReference>
<dbReference type="EMBL" id="CP011797">
    <property type="protein sequence ID" value="ATX77295.1"/>
    <property type="molecule type" value="Genomic_DNA"/>
</dbReference>
<dbReference type="GO" id="GO:0050568">
    <property type="term" value="F:protein-glutamine glutaminase activity"/>
    <property type="evidence" value="ECO:0007669"/>
    <property type="project" value="UniProtKB-UniRule"/>
</dbReference>
<dbReference type="EC" id="3.1.1.61" evidence="4"/>
<dbReference type="CDD" id="cd16432">
    <property type="entry name" value="CheB_Rec"/>
    <property type="match status" value="1"/>
</dbReference>
<dbReference type="SUPFAM" id="SSF52738">
    <property type="entry name" value="Methylesterase CheB, C-terminal domain"/>
    <property type="match status" value="1"/>
</dbReference>
<dbReference type="InterPro" id="IPR000673">
    <property type="entry name" value="Sig_transdc_resp-reg_Me-estase"/>
</dbReference>
<dbReference type="CDD" id="cd17541">
    <property type="entry name" value="REC_CheB-like"/>
    <property type="match status" value="1"/>
</dbReference>
<dbReference type="GO" id="GO:0005737">
    <property type="term" value="C:cytoplasm"/>
    <property type="evidence" value="ECO:0007669"/>
    <property type="project" value="UniProtKB-SubCell"/>
</dbReference>
<keyword evidence="10" id="KW-1185">Reference proteome</keyword>
<comment type="PTM">
    <text evidence="4">Phosphorylated by CheA. Phosphorylation of the N-terminal regulatory domain activates the methylesterase activity.</text>
</comment>
<dbReference type="PIRSF" id="PIRSF000876">
    <property type="entry name" value="RR_chemtxs_CheB"/>
    <property type="match status" value="1"/>
</dbReference>
<dbReference type="PANTHER" id="PTHR42872">
    <property type="entry name" value="PROTEIN-GLUTAMATE METHYLESTERASE/PROTEIN-GLUTAMINE GLUTAMINASE"/>
    <property type="match status" value="1"/>
</dbReference>
<feature type="modified residue" description="4-aspartylphosphate" evidence="4 6">
    <location>
        <position position="55"/>
    </location>
</feature>
<comment type="domain">
    <text evidence="4">Contains a C-terminal catalytic domain, and an N-terminal region which modulates catalytic activity.</text>
</comment>
<dbReference type="InterPro" id="IPR035909">
    <property type="entry name" value="CheB_C"/>
</dbReference>
<dbReference type="GO" id="GO:0008984">
    <property type="term" value="F:protein-glutamate methylesterase activity"/>
    <property type="evidence" value="ECO:0007669"/>
    <property type="project" value="UniProtKB-UniRule"/>
</dbReference>
<comment type="function">
    <text evidence="4">Involved in chemotaxis. Part of a chemotaxis signal transduction system that modulates chemotaxis in response to various stimuli. Catalyzes the demethylation of specific methylglutamate residues introduced into the chemoreceptors (methyl-accepting chemotaxis proteins or MCP) by CheR. Also mediates the irreversible deamidation of specific glutamine residues to glutamic acid.</text>
</comment>
<comment type="similarity">
    <text evidence="4">Belongs to the CheB family.</text>
</comment>
<dbReference type="InterPro" id="IPR011006">
    <property type="entry name" value="CheY-like_superfamily"/>
</dbReference>
<proteinExistence type="inferred from homology"/>
<dbReference type="InterPro" id="IPR001789">
    <property type="entry name" value="Sig_transdc_resp-reg_receiver"/>
</dbReference>
<dbReference type="PROSITE" id="PS50122">
    <property type="entry name" value="CHEB"/>
    <property type="match status" value="1"/>
</dbReference>
<evidence type="ECO:0000256" key="2">
    <source>
        <dbReference type="ARBA" id="ARBA00022801"/>
    </source>
</evidence>
<dbReference type="Gene3D" id="3.40.50.180">
    <property type="entry name" value="Methylesterase CheB, C-terminal domain"/>
    <property type="match status" value="1"/>
</dbReference>
<dbReference type="RefSeq" id="WP_100257567.1">
    <property type="nucleotide sequence ID" value="NZ_CP011797.1"/>
</dbReference>
<evidence type="ECO:0000256" key="6">
    <source>
        <dbReference type="PROSITE-ProRule" id="PRU00169"/>
    </source>
</evidence>
<feature type="domain" description="CheB-type methylesterase" evidence="8">
    <location>
        <begin position="150"/>
        <end position="340"/>
    </location>
</feature>
<feature type="active site" evidence="4 5">
    <location>
        <position position="162"/>
    </location>
</feature>
<evidence type="ECO:0000256" key="5">
    <source>
        <dbReference type="PROSITE-ProRule" id="PRU00050"/>
    </source>
</evidence>
<organism evidence="9 10">
    <name type="scientific">Reinekea forsetii</name>
    <dbReference type="NCBI Taxonomy" id="1336806"/>
    <lineage>
        <taxon>Bacteria</taxon>
        <taxon>Pseudomonadati</taxon>
        <taxon>Pseudomonadota</taxon>
        <taxon>Gammaproteobacteria</taxon>
        <taxon>Oceanospirillales</taxon>
        <taxon>Saccharospirillaceae</taxon>
        <taxon>Reinekea</taxon>
    </lineage>
</organism>
<dbReference type="AlphaFoldDB" id="A0A2K8KRD2"/>
<dbReference type="NCBIfam" id="NF001965">
    <property type="entry name" value="PRK00742.1"/>
    <property type="match status" value="1"/>
</dbReference>
<keyword evidence="4" id="KW-0963">Cytoplasm</keyword>
<dbReference type="Gene3D" id="3.40.50.2300">
    <property type="match status" value="1"/>
</dbReference>
<evidence type="ECO:0000313" key="9">
    <source>
        <dbReference type="EMBL" id="ATX77295.1"/>
    </source>
</evidence>
<accession>A0A2K8KRD2</accession>
<evidence type="ECO:0000259" key="7">
    <source>
        <dbReference type="PROSITE" id="PS50110"/>
    </source>
</evidence>
<name>A0A2K8KRD2_9GAMM</name>
<dbReference type="SMART" id="SM00448">
    <property type="entry name" value="REC"/>
    <property type="match status" value="1"/>
</dbReference>
<dbReference type="OrthoDB" id="9793421at2"/>
<dbReference type="SUPFAM" id="SSF52172">
    <property type="entry name" value="CheY-like"/>
    <property type="match status" value="1"/>
</dbReference>
<evidence type="ECO:0000259" key="8">
    <source>
        <dbReference type="PROSITE" id="PS50122"/>
    </source>
</evidence>
<dbReference type="PROSITE" id="PS50110">
    <property type="entry name" value="RESPONSE_REGULATORY"/>
    <property type="match status" value="1"/>
</dbReference>
<sequence length="341" mass="36324">MSIGVLVVDDSGFFRQQVKTIINADPRLRVVGEASNGREAVEKTLSLQPDVITMDYEMPLMDGISSVREIMTQQPTPILMFSSLTIEGARITLDALDAGAVDFLPKSYERISGGHSSLKQILVAKLLTLAGPRAAPNLPSPSAGQRTTSYAQDFELVLIGASTGGPVALQKVLTQLPVNFPCPILIIQHLPGTFTASFAERLNAQCAIHVQQAVDGQDLAPGSAYLAPGGMQMMLSGKNRLRILAGDARLNYKPSVDLTFGSAVKYYGNRTLAIVLTGMGADGREGARLLKQGNSVVWAQEASTCVIDGMPSAITKANLADEVIPLLSIAQRMVEVVRYGG</sequence>
<dbReference type="GO" id="GO:0000156">
    <property type="term" value="F:phosphorelay response regulator activity"/>
    <property type="evidence" value="ECO:0007669"/>
    <property type="project" value="InterPro"/>
</dbReference>
<dbReference type="Pfam" id="PF01339">
    <property type="entry name" value="CheB_methylest"/>
    <property type="match status" value="1"/>
</dbReference>
<dbReference type="InterPro" id="IPR008248">
    <property type="entry name" value="CheB-like"/>
</dbReference>
<gene>
    <name evidence="4 9" type="primary">cheB</name>
    <name evidence="9" type="ORF">REIFOR_02161</name>
</gene>
<evidence type="ECO:0000256" key="1">
    <source>
        <dbReference type="ARBA" id="ARBA00022500"/>
    </source>
</evidence>